<dbReference type="PROSITE" id="PS52027">
    <property type="entry name" value="ZF_C2HC_C3H"/>
    <property type="match status" value="8"/>
</dbReference>
<dbReference type="AlphaFoldDB" id="A0AAE1DF05"/>
<feature type="compositionally biased region" description="Polar residues" evidence="6">
    <location>
        <begin position="126"/>
        <end position="136"/>
    </location>
</feature>
<evidence type="ECO:0000256" key="6">
    <source>
        <dbReference type="SAM" id="MobiDB-lite"/>
    </source>
</evidence>
<feature type="region of interest" description="Disordered" evidence="6">
    <location>
        <begin position="470"/>
        <end position="494"/>
    </location>
</feature>
<evidence type="ECO:0000256" key="2">
    <source>
        <dbReference type="ARBA" id="ARBA00022737"/>
    </source>
</evidence>
<feature type="region of interest" description="Disordered" evidence="6">
    <location>
        <begin position="204"/>
        <end position="244"/>
    </location>
</feature>
<evidence type="ECO:0000256" key="1">
    <source>
        <dbReference type="ARBA" id="ARBA00022723"/>
    </source>
</evidence>
<dbReference type="InterPro" id="IPR049899">
    <property type="entry name" value="Znf_C2HC_C3H"/>
</dbReference>
<feature type="domain" description="C2HC/C3H-type" evidence="7">
    <location>
        <begin position="79"/>
        <end position="108"/>
    </location>
</feature>
<accession>A0AAE1DF05</accession>
<keyword evidence="1" id="KW-0479">Metal-binding</keyword>
<feature type="domain" description="C2HC/C3H-type" evidence="7">
    <location>
        <begin position="5"/>
        <end position="34"/>
    </location>
</feature>
<feature type="domain" description="C2HC/C3H-type" evidence="7">
    <location>
        <begin position="573"/>
        <end position="602"/>
    </location>
</feature>
<feature type="domain" description="C2HC/C3H-type" evidence="7">
    <location>
        <begin position="250"/>
        <end position="279"/>
    </location>
</feature>
<feature type="domain" description="C2HC/C3H-type" evidence="7">
    <location>
        <begin position="378"/>
        <end position="407"/>
    </location>
</feature>
<organism evidence="8 9">
    <name type="scientific">Elysia crispata</name>
    <name type="common">lettuce slug</name>
    <dbReference type="NCBI Taxonomy" id="231223"/>
    <lineage>
        <taxon>Eukaryota</taxon>
        <taxon>Metazoa</taxon>
        <taxon>Spiralia</taxon>
        <taxon>Lophotrochozoa</taxon>
        <taxon>Mollusca</taxon>
        <taxon>Gastropoda</taxon>
        <taxon>Heterobranchia</taxon>
        <taxon>Euthyneura</taxon>
        <taxon>Panpulmonata</taxon>
        <taxon>Sacoglossa</taxon>
        <taxon>Placobranchoidea</taxon>
        <taxon>Plakobranchidae</taxon>
        <taxon>Elysia</taxon>
    </lineage>
</organism>
<feature type="domain" description="C2HC/C3H-type" evidence="7">
    <location>
        <begin position="448"/>
        <end position="477"/>
    </location>
</feature>
<evidence type="ECO:0000256" key="3">
    <source>
        <dbReference type="ARBA" id="ARBA00022771"/>
    </source>
</evidence>
<name>A0AAE1DF05_9GAST</name>
<evidence type="ECO:0000256" key="5">
    <source>
        <dbReference type="PROSITE-ProRule" id="PRU01371"/>
    </source>
</evidence>
<dbReference type="PANTHER" id="PTHR13555">
    <property type="entry name" value="C2H2 ZINC FINGER CGI-62-RELATED"/>
    <property type="match status" value="1"/>
</dbReference>
<evidence type="ECO:0000259" key="7">
    <source>
        <dbReference type="PROSITE" id="PS52027"/>
    </source>
</evidence>
<feature type="domain" description="C2HC/C3H-type" evidence="7">
    <location>
        <begin position="321"/>
        <end position="350"/>
    </location>
</feature>
<dbReference type="PANTHER" id="PTHR13555:SF66">
    <property type="entry name" value="ZINC FINGER PROTEIN 474"/>
    <property type="match status" value="1"/>
</dbReference>
<dbReference type="EMBL" id="JAWDGP010004075">
    <property type="protein sequence ID" value="KAK3768062.1"/>
    <property type="molecule type" value="Genomic_DNA"/>
</dbReference>
<feature type="region of interest" description="Disordered" evidence="6">
    <location>
        <begin position="345"/>
        <end position="373"/>
    </location>
</feature>
<dbReference type="GO" id="GO:0008270">
    <property type="term" value="F:zinc ion binding"/>
    <property type="evidence" value="ECO:0007669"/>
    <property type="project" value="UniProtKB-KW"/>
</dbReference>
<proteinExistence type="predicted"/>
<feature type="compositionally biased region" description="Basic and acidic residues" evidence="6">
    <location>
        <begin position="218"/>
        <end position="230"/>
    </location>
</feature>
<evidence type="ECO:0000256" key="4">
    <source>
        <dbReference type="ARBA" id="ARBA00022833"/>
    </source>
</evidence>
<reference evidence="8" key="1">
    <citation type="journal article" date="2023" name="G3 (Bethesda)">
        <title>A reference genome for the long-term kleptoplast-retaining sea slug Elysia crispata morphotype clarki.</title>
        <authorList>
            <person name="Eastman K.E."/>
            <person name="Pendleton A.L."/>
            <person name="Shaikh M.A."/>
            <person name="Suttiyut T."/>
            <person name="Ogas R."/>
            <person name="Tomko P."/>
            <person name="Gavelis G."/>
            <person name="Widhalm J.R."/>
            <person name="Wisecaver J.H."/>
        </authorList>
    </citation>
    <scope>NUCLEOTIDE SEQUENCE</scope>
    <source>
        <strain evidence="8">ECLA1</strain>
    </source>
</reference>
<feature type="compositionally biased region" description="Polar residues" evidence="6">
    <location>
        <begin position="143"/>
        <end position="152"/>
    </location>
</feature>
<feature type="domain" description="C2HC/C3H-type" evidence="7">
    <location>
        <begin position="498"/>
        <end position="527"/>
    </location>
</feature>
<sequence length="603" mass="67298">MASRPTVICYICGREFGSKSISIHEPQCLKKWQNENSRLPHGQRRPPPVKPQILPSIGGSNKADNERFNEMAWQAAQANLAECDNCGRTFQPDRLEIHQRSCKPGKPLKPLNTNANSAKTTKNNSRPGTATLTSPTILKFDSSMDNSFQQPEENYRPKSGKHNRPISAKGRTRPNLSLTHGTQQDLQVNGHNNQNVQANDFHSQGKVNKQHPKGQGFQEDKENGPTREKTFTAPEQKGAPKVKRGPPGSNFVFCYICGRQFTTASIGIHEPQCLQKWKIENSKLPKEHRRPLPKKPEVIQTDGKYDIEAANEAAWQASQANLVPCPNCARTFNPDRLAVHLRACRPKTGGAPNTNANSSYKSSESTQKIMDSSPQGPRTVICYICGREFGTKSISIHEPQCLEKWKVQNNQLPKEQRRPIPKKPEILGRGSLNREQMNEAAYQSAQSQLVPCSNCGRKFAPDRLLVHQRACKPKSSTSKAASAESPPAKPSPVMRRPPTVVCYICGREFGSKSISIHEPQCLQKWHNENDNLPKEMRRPEPRKPEVRAIGGSKTGAYDLDAANEAAYQSAQDNLCPCPTCGRTFLPDRLIVHQRSCRPKPTRE</sequence>
<dbReference type="Pfam" id="PF13913">
    <property type="entry name" value="zf-C2HC_2"/>
    <property type="match status" value="8"/>
</dbReference>
<keyword evidence="4" id="KW-0862">Zinc</keyword>
<feature type="compositionally biased region" description="Polar residues" evidence="6">
    <location>
        <begin position="351"/>
        <end position="373"/>
    </location>
</feature>
<feature type="compositionally biased region" description="Low complexity" evidence="6">
    <location>
        <begin position="473"/>
        <end position="486"/>
    </location>
</feature>
<dbReference type="Gene3D" id="3.30.160.60">
    <property type="entry name" value="Classic Zinc Finger"/>
    <property type="match status" value="8"/>
</dbReference>
<evidence type="ECO:0000313" key="8">
    <source>
        <dbReference type="EMBL" id="KAK3768062.1"/>
    </source>
</evidence>
<evidence type="ECO:0000313" key="9">
    <source>
        <dbReference type="Proteomes" id="UP001283361"/>
    </source>
</evidence>
<gene>
    <name evidence="8" type="ORF">RRG08_045880</name>
</gene>
<keyword evidence="2" id="KW-0677">Repeat</keyword>
<comment type="caution">
    <text evidence="8">The sequence shown here is derived from an EMBL/GenBank/DDBJ whole genome shotgun (WGS) entry which is preliminary data.</text>
</comment>
<feature type="compositionally biased region" description="Low complexity" evidence="6">
    <location>
        <begin position="112"/>
        <end position="125"/>
    </location>
</feature>
<dbReference type="Proteomes" id="UP001283361">
    <property type="component" value="Unassembled WGS sequence"/>
</dbReference>
<keyword evidence="3 5" id="KW-0863">Zinc-finger</keyword>
<feature type="region of interest" description="Disordered" evidence="6">
    <location>
        <begin position="100"/>
        <end position="178"/>
    </location>
</feature>
<dbReference type="InterPro" id="IPR026319">
    <property type="entry name" value="ZC2HC1A/B-like"/>
</dbReference>
<keyword evidence="9" id="KW-1185">Reference proteome</keyword>
<protein>
    <recommendedName>
        <fullName evidence="7">C2HC/C3H-type domain-containing protein</fullName>
    </recommendedName>
</protein>